<reference evidence="2 3" key="1">
    <citation type="submission" date="2016-10" db="EMBL/GenBank/DDBJ databases">
        <authorList>
            <person name="de Groot N.N."/>
        </authorList>
    </citation>
    <scope>NUCLEOTIDE SEQUENCE [LARGE SCALE GENOMIC DNA]</scope>
    <source>
        <strain evidence="2 3">WG14</strain>
    </source>
</reference>
<dbReference type="Proteomes" id="UP000199322">
    <property type="component" value="Unassembled WGS sequence"/>
</dbReference>
<keyword evidence="1" id="KW-1133">Transmembrane helix</keyword>
<feature type="transmembrane region" description="Helical" evidence="1">
    <location>
        <begin position="432"/>
        <end position="450"/>
    </location>
</feature>
<feature type="transmembrane region" description="Helical" evidence="1">
    <location>
        <begin position="34"/>
        <end position="56"/>
    </location>
</feature>
<feature type="transmembrane region" description="Helical" evidence="1">
    <location>
        <begin position="193"/>
        <end position="213"/>
    </location>
</feature>
<feature type="transmembrane region" description="Helical" evidence="1">
    <location>
        <begin position="260"/>
        <end position="283"/>
    </location>
</feature>
<proteinExistence type="predicted"/>
<dbReference type="Pfam" id="PF16949">
    <property type="entry name" value="ABC_tran_2"/>
    <property type="match status" value="1"/>
</dbReference>
<keyword evidence="3" id="KW-1185">Reference proteome</keyword>
<gene>
    <name evidence="2" type="ORF">SAMN04488588_0853</name>
</gene>
<keyword evidence="1" id="KW-0472">Membrane</keyword>
<feature type="transmembrane region" description="Helical" evidence="1">
    <location>
        <begin position="153"/>
        <end position="181"/>
    </location>
</feature>
<feature type="transmembrane region" description="Helical" evidence="1">
    <location>
        <begin position="76"/>
        <end position="102"/>
    </location>
</feature>
<feature type="transmembrane region" description="Helical" evidence="1">
    <location>
        <begin position="456"/>
        <end position="479"/>
    </location>
</feature>
<feature type="transmembrane region" description="Helical" evidence="1">
    <location>
        <begin position="499"/>
        <end position="522"/>
    </location>
</feature>
<dbReference type="STRING" id="28234.SAMN04488588_0853"/>
<dbReference type="AlphaFoldDB" id="A0A1G6KQU2"/>
<protein>
    <submittedName>
        <fullName evidence="2">ABC-2 type transport system permease protein</fullName>
    </submittedName>
</protein>
<name>A0A1G6KQU2_9BACT</name>
<feature type="transmembrane region" description="Helical" evidence="1">
    <location>
        <begin position="528"/>
        <end position="547"/>
    </location>
</feature>
<accession>A0A1G6KQU2</accession>
<dbReference type="InterPro" id="IPR031599">
    <property type="entry name" value="ABC_tran_2"/>
</dbReference>
<evidence type="ECO:0000313" key="3">
    <source>
        <dbReference type="Proteomes" id="UP000199322"/>
    </source>
</evidence>
<dbReference type="RefSeq" id="WP_091403097.1">
    <property type="nucleotide sequence ID" value="NZ_FMYV01000003.1"/>
</dbReference>
<evidence type="ECO:0000313" key="2">
    <source>
        <dbReference type="EMBL" id="SDC33472.1"/>
    </source>
</evidence>
<feature type="transmembrane region" description="Helical" evidence="1">
    <location>
        <begin position="331"/>
        <end position="361"/>
    </location>
</feature>
<feature type="transmembrane region" description="Helical" evidence="1">
    <location>
        <begin position="381"/>
        <end position="404"/>
    </location>
</feature>
<keyword evidence="1" id="KW-0812">Transmembrane</keyword>
<evidence type="ECO:0000256" key="1">
    <source>
        <dbReference type="SAM" id="Phobius"/>
    </source>
</evidence>
<sequence>MKVKKLISLISIELNQHFKISKTKYDLKNKKSDAITMIVVVVALGFAAVTMLPLYIEFMRNSLMSYASLNLKELFISNAVMISGFFGLFLGLFILIAEFFFSKDMRVLVSLPLKPQEVIFSKLFLIIFDQMIISLVILLPALIYYGVSTGASWVYYIYAFIIFLFSQVFALTLLTIFILPISRIFKSQKNKDFMIFFASILFMALALLFVYFMNSNIISFSENPQDFYNQIAGNQNFMNRIAAAFPPALVALKSISTSGIISFLWILLYIGMNIGLFIIALFMGKKFYYDTYSELQQNASNKKIYTKDSFEKIFSKQNTPLKAFEKREWRYFLRIPAFSINGFMNVIIFPIIIVISSSFTALANDPELKFLLDIINNFKEYLVPIGILASVLGGGINGLSYSLFSREGSNIKELKILPISAKEILNVKFKQIMLLSLIGVVAMNAVIAYIGEFSLIQIIIQFLASVLTITFINLAQMVIDTKKPVLEWDNPQKAMKQNINGLLGILIVFGYIAGLGFLGYLLNDVLPTWSMTLILVLISGIGSIILYKEVVKSTEKLLSKDL</sequence>
<organism evidence="2 3">
    <name type="scientific">Geotoga petraea</name>
    <dbReference type="NCBI Taxonomy" id="28234"/>
    <lineage>
        <taxon>Bacteria</taxon>
        <taxon>Thermotogati</taxon>
        <taxon>Thermotogota</taxon>
        <taxon>Thermotogae</taxon>
        <taxon>Petrotogales</taxon>
        <taxon>Petrotogaceae</taxon>
        <taxon>Geotoga</taxon>
    </lineage>
</organism>
<dbReference type="EMBL" id="FMYV01000003">
    <property type="protein sequence ID" value="SDC33472.1"/>
    <property type="molecule type" value="Genomic_DNA"/>
</dbReference>
<feature type="transmembrane region" description="Helical" evidence="1">
    <location>
        <begin position="123"/>
        <end position="147"/>
    </location>
</feature>